<name>A0AAV3Z705_9GAST</name>
<gene>
    <name evidence="1" type="ORF">PoB_001752700</name>
</gene>
<accession>A0AAV3Z705</accession>
<sequence length="81" mass="9738">MRLLIWGWEKRWGSSMELKVKLYYMNRSGDATWPLRVEMGFNFRQRRRFNLLVIEMRSNLLAMEMGPKLSAMECDSILYGQ</sequence>
<dbReference type="AlphaFoldDB" id="A0AAV3Z705"/>
<evidence type="ECO:0000313" key="1">
    <source>
        <dbReference type="EMBL" id="GFN91021.1"/>
    </source>
</evidence>
<organism evidence="1 2">
    <name type="scientific">Plakobranchus ocellatus</name>
    <dbReference type="NCBI Taxonomy" id="259542"/>
    <lineage>
        <taxon>Eukaryota</taxon>
        <taxon>Metazoa</taxon>
        <taxon>Spiralia</taxon>
        <taxon>Lophotrochozoa</taxon>
        <taxon>Mollusca</taxon>
        <taxon>Gastropoda</taxon>
        <taxon>Heterobranchia</taxon>
        <taxon>Euthyneura</taxon>
        <taxon>Panpulmonata</taxon>
        <taxon>Sacoglossa</taxon>
        <taxon>Placobranchoidea</taxon>
        <taxon>Plakobranchidae</taxon>
        <taxon>Plakobranchus</taxon>
    </lineage>
</organism>
<evidence type="ECO:0000313" key="2">
    <source>
        <dbReference type="Proteomes" id="UP000735302"/>
    </source>
</evidence>
<dbReference type="EMBL" id="BLXT01002086">
    <property type="protein sequence ID" value="GFN91021.1"/>
    <property type="molecule type" value="Genomic_DNA"/>
</dbReference>
<comment type="caution">
    <text evidence="1">The sequence shown here is derived from an EMBL/GenBank/DDBJ whole genome shotgun (WGS) entry which is preliminary data.</text>
</comment>
<reference evidence="1 2" key="1">
    <citation type="journal article" date="2021" name="Elife">
        <title>Chloroplast acquisition without the gene transfer in kleptoplastic sea slugs, Plakobranchus ocellatus.</title>
        <authorList>
            <person name="Maeda T."/>
            <person name="Takahashi S."/>
            <person name="Yoshida T."/>
            <person name="Shimamura S."/>
            <person name="Takaki Y."/>
            <person name="Nagai Y."/>
            <person name="Toyoda A."/>
            <person name="Suzuki Y."/>
            <person name="Arimoto A."/>
            <person name="Ishii H."/>
            <person name="Satoh N."/>
            <person name="Nishiyama T."/>
            <person name="Hasebe M."/>
            <person name="Maruyama T."/>
            <person name="Minagawa J."/>
            <person name="Obokata J."/>
            <person name="Shigenobu S."/>
        </authorList>
    </citation>
    <scope>NUCLEOTIDE SEQUENCE [LARGE SCALE GENOMIC DNA]</scope>
</reference>
<protein>
    <submittedName>
        <fullName evidence="1">Uncharacterized protein</fullName>
    </submittedName>
</protein>
<dbReference type="Proteomes" id="UP000735302">
    <property type="component" value="Unassembled WGS sequence"/>
</dbReference>
<keyword evidence="2" id="KW-1185">Reference proteome</keyword>
<proteinExistence type="predicted"/>